<evidence type="ECO:0000313" key="2">
    <source>
        <dbReference type="Proteomes" id="UP000696294"/>
    </source>
</evidence>
<sequence>MTVSGGVVEHWNARDGRHLSDPLDLYTLFPDGPDAKDFYVQRHYKPGYVQVTLTADRTLRAVRLASRVEDPDLRIRLGDDVVTAAVEPSARYAMVLTSGRIIELWSVADRRRTQKIFGSLGPLEPGNSQIGTLQEDDAGNPGFFLAYGRSVRFLRVHDSGQVDVTTYTFAGEQNFVAATGDGRALLRSPAKIADLLRLDPVQWRSHVCSVLGRDLAEDERRALPRGLPDAVCPLPGTANP</sequence>
<accession>A0ABX1AZC9</accession>
<dbReference type="Proteomes" id="UP000696294">
    <property type="component" value="Unassembled WGS sequence"/>
</dbReference>
<proteinExistence type="predicted"/>
<name>A0ABX1AZC9_9ACTN</name>
<comment type="caution">
    <text evidence="1">The sequence shown here is derived from an EMBL/GenBank/DDBJ whole genome shotgun (WGS) entry which is preliminary data.</text>
</comment>
<dbReference type="EMBL" id="JAATEP010000002">
    <property type="protein sequence ID" value="NJP88891.1"/>
    <property type="molecule type" value="Genomic_DNA"/>
</dbReference>
<keyword evidence="2" id="KW-1185">Reference proteome</keyword>
<evidence type="ECO:0000313" key="1">
    <source>
        <dbReference type="EMBL" id="NJP88891.1"/>
    </source>
</evidence>
<gene>
    <name evidence="1" type="ORF">HCN51_05365</name>
</gene>
<protein>
    <submittedName>
        <fullName evidence="1">Uncharacterized protein</fullName>
    </submittedName>
</protein>
<reference evidence="1 2" key="1">
    <citation type="submission" date="2020-03" db="EMBL/GenBank/DDBJ databases">
        <title>WGS of actinomycetes isolated from Thailand.</title>
        <authorList>
            <person name="Thawai C."/>
        </authorList>
    </citation>
    <scope>NUCLEOTIDE SEQUENCE [LARGE SCALE GENOMIC DNA]</scope>
    <source>
        <strain evidence="1 2">FMUSA5-5</strain>
    </source>
</reference>
<organism evidence="1 2">
    <name type="scientific">Nonomuraea composti</name>
    <dbReference type="NCBI Taxonomy" id="2720023"/>
    <lineage>
        <taxon>Bacteria</taxon>
        <taxon>Bacillati</taxon>
        <taxon>Actinomycetota</taxon>
        <taxon>Actinomycetes</taxon>
        <taxon>Streptosporangiales</taxon>
        <taxon>Streptosporangiaceae</taxon>
        <taxon>Nonomuraea</taxon>
    </lineage>
</organism>